<feature type="compositionally biased region" description="Polar residues" evidence="4">
    <location>
        <begin position="269"/>
        <end position="280"/>
    </location>
</feature>
<proteinExistence type="inferred from homology"/>
<evidence type="ECO:0000256" key="4">
    <source>
        <dbReference type="SAM" id="MobiDB-lite"/>
    </source>
</evidence>
<comment type="similarity">
    <text evidence="3">Belongs to the TRAFAC class dynamin-like GTPase superfamily. GB1/RHD3 GTPase family.</text>
</comment>
<evidence type="ECO:0000256" key="2">
    <source>
        <dbReference type="ARBA" id="ARBA00023134"/>
    </source>
</evidence>
<dbReference type="AlphaFoldDB" id="T1IGX7"/>
<evidence type="ECO:0000256" key="3">
    <source>
        <dbReference type="PROSITE-ProRule" id="PRU01052"/>
    </source>
</evidence>
<dbReference type="InterPro" id="IPR015894">
    <property type="entry name" value="Guanylate-bd_N"/>
</dbReference>
<keyword evidence="2" id="KW-0342">GTP-binding</keyword>
<dbReference type="InterPro" id="IPR030386">
    <property type="entry name" value="G_GB1_RHD3_dom"/>
</dbReference>
<evidence type="ECO:0000259" key="5">
    <source>
        <dbReference type="PROSITE" id="PS51715"/>
    </source>
</evidence>
<dbReference type="GO" id="GO:0003924">
    <property type="term" value="F:GTPase activity"/>
    <property type="evidence" value="ECO:0007669"/>
    <property type="project" value="InterPro"/>
</dbReference>
<dbReference type="SUPFAM" id="SSF52540">
    <property type="entry name" value="P-loop containing nucleoside triphosphate hydrolases"/>
    <property type="match status" value="1"/>
</dbReference>
<dbReference type="InterPro" id="IPR027417">
    <property type="entry name" value="P-loop_NTPase"/>
</dbReference>
<accession>T1IGX7</accession>
<evidence type="ECO:0000313" key="6">
    <source>
        <dbReference type="EnsemblMetazoa" id="SMAR000080-PA"/>
    </source>
</evidence>
<dbReference type="Gene3D" id="3.40.50.300">
    <property type="entry name" value="P-loop containing nucleotide triphosphate hydrolases"/>
    <property type="match status" value="1"/>
</dbReference>
<sequence>MDAEQISAVQTLPLAVELNEDSRTQRRDKLIVSIDETTGKIDLKTEVLKGILTQKKVKNLKVAIIGIAGPFRKGKSFLLSFFIRYFKLKRHPDWLKEEMDKPLDGFRWSRGAASVTKGIWMWSKPLIKGDVAIFLMDVQGSFDAKQSEQANTNVLAWSTMISTVTIFNLMSDLQMNYLDNLNYCTEYARIAVRNKNENPFQKLIFLIRDWERISSHVHGFGGGMAYLSTWLTDDNNEDQNPTAMKIKILLIRMKNQNPTHKNERPKILTRNNGNTQQPPETNNIQIYWKQLQCFLMPHPGVKAWLMGNFKGEPKFIEPYFLEYLDMFVPNVVNNIKVNTLL</sequence>
<reference evidence="6" key="2">
    <citation type="submission" date="2015-02" db="UniProtKB">
        <authorList>
            <consortium name="EnsemblMetazoa"/>
        </authorList>
    </citation>
    <scope>IDENTIFICATION</scope>
</reference>
<dbReference type="Pfam" id="PF02263">
    <property type="entry name" value="GBP"/>
    <property type="match status" value="1"/>
</dbReference>
<reference evidence="7" key="1">
    <citation type="submission" date="2011-05" db="EMBL/GenBank/DDBJ databases">
        <authorList>
            <person name="Richards S.R."/>
            <person name="Qu J."/>
            <person name="Jiang H."/>
            <person name="Jhangiani S.N."/>
            <person name="Agravi P."/>
            <person name="Goodspeed R."/>
            <person name="Gross S."/>
            <person name="Mandapat C."/>
            <person name="Jackson L."/>
            <person name="Mathew T."/>
            <person name="Pu L."/>
            <person name="Thornton R."/>
            <person name="Saada N."/>
            <person name="Wilczek-Boney K.B."/>
            <person name="Lee S."/>
            <person name="Kovar C."/>
            <person name="Wu Y."/>
            <person name="Scherer S.E."/>
            <person name="Worley K.C."/>
            <person name="Muzny D.M."/>
            <person name="Gibbs R."/>
        </authorList>
    </citation>
    <scope>NUCLEOTIDE SEQUENCE</scope>
    <source>
        <strain evidence="7">Brora</strain>
    </source>
</reference>
<evidence type="ECO:0000313" key="7">
    <source>
        <dbReference type="Proteomes" id="UP000014500"/>
    </source>
</evidence>
<organism evidence="6 7">
    <name type="scientific">Strigamia maritima</name>
    <name type="common">European centipede</name>
    <name type="synonym">Geophilus maritimus</name>
    <dbReference type="NCBI Taxonomy" id="126957"/>
    <lineage>
        <taxon>Eukaryota</taxon>
        <taxon>Metazoa</taxon>
        <taxon>Ecdysozoa</taxon>
        <taxon>Arthropoda</taxon>
        <taxon>Myriapoda</taxon>
        <taxon>Chilopoda</taxon>
        <taxon>Pleurostigmophora</taxon>
        <taxon>Geophilomorpha</taxon>
        <taxon>Linotaeniidae</taxon>
        <taxon>Strigamia</taxon>
    </lineage>
</organism>
<name>T1IGX7_STRMM</name>
<keyword evidence="1" id="KW-0547">Nucleotide-binding</keyword>
<evidence type="ECO:0000256" key="1">
    <source>
        <dbReference type="ARBA" id="ARBA00022741"/>
    </source>
</evidence>
<dbReference type="HOGENOM" id="CLU_021447_0_0_1"/>
<dbReference type="eggNOG" id="KOG2037">
    <property type="taxonomic scope" value="Eukaryota"/>
</dbReference>
<keyword evidence="7" id="KW-1185">Reference proteome</keyword>
<dbReference type="PROSITE" id="PS51715">
    <property type="entry name" value="G_GB1_RHD3"/>
    <property type="match status" value="1"/>
</dbReference>
<dbReference type="EMBL" id="AFFK01012941">
    <property type="status" value="NOT_ANNOTATED_CDS"/>
    <property type="molecule type" value="Genomic_DNA"/>
</dbReference>
<dbReference type="GO" id="GO:0005525">
    <property type="term" value="F:GTP binding"/>
    <property type="evidence" value="ECO:0007669"/>
    <property type="project" value="UniProtKB-KW"/>
</dbReference>
<feature type="region of interest" description="Disordered" evidence="4">
    <location>
        <begin position="259"/>
        <end position="280"/>
    </location>
</feature>
<dbReference type="PhylomeDB" id="T1IGX7"/>
<dbReference type="Proteomes" id="UP000014500">
    <property type="component" value="Unassembled WGS sequence"/>
</dbReference>
<protein>
    <recommendedName>
        <fullName evidence="5">GB1/RHD3-type G domain-containing protein</fullName>
    </recommendedName>
</protein>
<dbReference type="PANTHER" id="PTHR10751">
    <property type="entry name" value="GUANYLATE BINDING PROTEIN"/>
    <property type="match status" value="1"/>
</dbReference>
<feature type="domain" description="GB1/RHD3-type G" evidence="5">
    <location>
        <begin position="59"/>
        <end position="211"/>
    </location>
</feature>
<dbReference type="EnsemblMetazoa" id="SMAR000080-RA">
    <property type="protein sequence ID" value="SMAR000080-PA"/>
    <property type="gene ID" value="SMAR000080"/>
</dbReference>